<feature type="domain" description="Zn(2)-C6 fungal-type" evidence="8">
    <location>
        <begin position="24"/>
        <end position="56"/>
    </location>
</feature>
<sequence length="695" mass="78222">MDYPLSFPPNPSDRRPKFRRAAIACRRCRRLRVKCRHNDARPPCESCSQTGHECVFPQRGEPDFDRAYRHDRRRNKQPGTPARPAESDSQTHPPQVSTIDREGSSPTTEPQNEAEDLMSLGPFELQDSSGSLSGSQAGWNLLPPFEEVVEACHIFIRSYFQLGFLPKTSFFERLHKQRETISVFLLLSILSISARFTPSLVRRYGNGQNATNIFLKRAATLTLDYMYKPTLEAIQSFFLISLAEWGKGEKDRSSTHMGIAVRMAGTLRLHREETYLLPENATADEIVESEVARRTFWMLENHDNLHSGYNSPVPFALDDITALLPCEEQEFAFGTVSTERAALMGTAAALNNDKLTKSPSRSLFATLIQCHNIWGQIARRVARNEINSQHGRGLMANPAVSVDEHLRLMTLLRDFEDHLPTKHRWSIWNLRGFKAEKLDLAYLSVVTMIRLSNIILRRTPVSGAGTIGMSHGCPNISLPTTQCPTLDGESNITEELFDNLVVLNEQIDAFFSLRSRKQGFPAFIIYCVYICGTLASHLQKQKDFCESRDHAASRAEEILASSTRLLGDLQDAWPMTKRWSDALLNAYQGQGASRPVQPNGEQQADDSSAVRVSRPPVNDKTVTGNRNATSQGGLPGILEEFHANDWNMPEPSDTDVMDLMLEDPWHHEYSSGIFMDNLDAGLAFNLWPSGDLWQN</sequence>
<accession>A0A0D2B4C8</accession>
<dbReference type="GO" id="GO:0008270">
    <property type="term" value="F:zinc ion binding"/>
    <property type="evidence" value="ECO:0007669"/>
    <property type="project" value="InterPro"/>
</dbReference>
<dbReference type="CDD" id="cd12148">
    <property type="entry name" value="fungal_TF_MHR"/>
    <property type="match status" value="1"/>
</dbReference>
<dbReference type="STRING" id="569365.A0A0D2B4C8"/>
<dbReference type="VEuPathDB" id="FungiDB:PV07_03976"/>
<feature type="region of interest" description="Disordered" evidence="7">
    <location>
        <begin position="590"/>
        <end position="635"/>
    </location>
</feature>
<evidence type="ECO:0000259" key="8">
    <source>
        <dbReference type="PROSITE" id="PS50048"/>
    </source>
</evidence>
<feature type="compositionally biased region" description="Polar residues" evidence="7">
    <location>
        <begin position="620"/>
        <end position="632"/>
    </location>
</feature>
<dbReference type="PROSITE" id="PS00463">
    <property type="entry name" value="ZN2_CY6_FUNGAL_1"/>
    <property type="match status" value="1"/>
</dbReference>
<keyword evidence="6" id="KW-0539">Nucleus</keyword>
<evidence type="ECO:0000256" key="7">
    <source>
        <dbReference type="SAM" id="MobiDB-lite"/>
    </source>
</evidence>
<evidence type="ECO:0000256" key="4">
    <source>
        <dbReference type="ARBA" id="ARBA00023125"/>
    </source>
</evidence>
<dbReference type="GO" id="GO:0003677">
    <property type="term" value="F:DNA binding"/>
    <property type="evidence" value="ECO:0007669"/>
    <property type="project" value="UniProtKB-KW"/>
</dbReference>
<dbReference type="PANTHER" id="PTHR47338:SF5">
    <property type="entry name" value="ZN(II)2CYS6 TRANSCRIPTION FACTOR (EUROFUNG)"/>
    <property type="match status" value="1"/>
</dbReference>
<evidence type="ECO:0000256" key="1">
    <source>
        <dbReference type="ARBA" id="ARBA00004123"/>
    </source>
</evidence>
<dbReference type="GO" id="GO:0006351">
    <property type="term" value="P:DNA-templated transcription"/>
    <property type="evidence" value="ECO:0007669"/>
    <property type="project" value="InterPro"/>
</dbReference>
<organism evidence="9 10">
    <name type="scientific">Cladophialophora immunda</name>
    <dbReference type="NCBI Taxonomy" id="569365"/>
    <lineage>
        <taxon>Eukaryota</taxon>
        <taxon>Fungi</taxon>
        <taxon>Dikarya</taxon>
        <taxon>Ascomycota</taxon>
        <taxon>Pezizomycotina</taxon>
        <taxon>Eurotiomycetes</taxon>
        <taxon>Chaetothyriomycetidae</taxon>
        <taxon>Chaetothyriales</taxon>
        <taxon>Herpotrichiellaceae</taxon>
        <taxon>Cladophialophora</taxon>
    </lineage>
</organism>
<dbReference type="SUPFAM" id="SSF57701">
    <property type="entry name" value="Zn2/Cys6 DNA-binding domain"/>
    <property type="match status" value="1"/>
</dbReference>
<dbReference type="Proteomes" id="UP000054466">
    <property type="component" value="Unassembled WGS sequence"/>
</dbReference>
<name>A0A0D2B4C8_9EURO</name>
<dbReference type="PANTHER" id="PTHR47338">
    <property type="entry name" value="ZN(II)2CYS6 TRANSCRIPTION FACTOR (EUROFUNG)-RELATED"/>
    <property type="match status" value="1"/>
</dbReference>
<dbReference type="Gene3D" id="4.10.240.10">
    <property type="entry name" value="Zn(2)-C6 fungal-type DNA-binding domain"/>
    <property type="match status" value="1"/>
</dbReference>
<dbReference type="InterPro" id="IPR001138">
    <property type="entry name" value="Zn2Cys6_DnaBD"/>
</dbReference>
<evidence type="ECO:0000256" key="2">
    <source>
        <dbReference type="ARBA" id="ARBA00022723"/>
    </source>
</evidence>
<protein>
    <recommendedName>
        <fullName evidence="8">Zn(2)-C6 fungal-type domain-containing protein</fullName>
    </recommendedName>
</protein>
<dbReference type="HOGENOM" id="CLU_011335_1_0_1"/>
<dbReference type="InterPro" id="IPR036864">
    <property type="entry name" value="Zn2-C6_fun-type_DNA-bd_sf"/>
</dbReference>
<evidence type="ECO:0000256" key="5">
    <source>
        <dbReference type="ARBA" id="ARBA00023163"/>
    </source>
</evidence>
<dbReference type="EMBL" id="KN847041">
    <property type="protein sequence ID" value="KIW32427.1"/>
    <property type="molecule type" value="Genomic_DNA"/>
</dbReference>
<keyword evidence="5" id="KW-0804">Transcription</keyword>
<dbReference type="GeneID" id="27343170"/>
<dbReference type="GO" id="GO:0000981">
    <property type="term" value="F:DNA-binding transcription factor activity, RNA polymerase II-specific"/>
    <property type="evidence" value="ECO:0007669"/>
    <property type="project" value="InterPro"/>
</dbReference>
<dbReference type="OrthoDB" id="2399539at2759"/>
<proteinExistence type="predicted"/>
<evidence type="ECO:0000256" key="3">
    <source>
        <dbReference type="ARBA" id="ARBA00023015"/>
    </source>
</evidence>
<keyword evidence="3" id="KW-0805">Transcription regulation</keyword>
<evidence type="ECO:0000256" key="6">
    <source>
        <dbReference type="ARBA" id="ARBA00023242"/>
    </source>
</evidence>
<dbReference type="CDD" id="cd00067">
    <property type="entry name" value="GAL4"/>
    <property type="match status" value="1"/>
</dbReference>
<dbReference type="InterPro" id="IPR050815">
    <property type="entry name" value="TF_fung"/>
</dbReference>
<dbReference type="InterPro" id="IPR007219">
    <property type="entry name" value="XnlR_reg_dom"/>
</dbReference>
<evidence type="ECO:0000313" key="10">
    <source>
        <dbReference type="Proteomes" id="UP000054466"/>
    </source>
</evidence>
<keyword evidence="2" id="KW-0479">Metal-binding</keyword>
<dbReference type="PROSITE" id="PS50048">
    <property type="entry name" value="ZN2_CY6_FUNGAL_2"/>
    <property type="match status" value="1"/>
</dbReference>
<keyword evidence="4" id="KW-0238">DNA-binding</keyword>
<dbReference type="Pfam" id="PF00172">
    <property type="entry name" value="Zn_clus"/>
    <property type="match status" value="1"/>
</dbReference>
<evidence type="ECO:0000313" key="9">
    <source>
        <dbReference type="EMBL" id="KIW32427.1"/>
    </source>
</evidence>
<keyword evidence="10" id="KW-1185">Reference proteome</keyword>
<reference evidence="9 10" key="1">
    <citation type="submission" date="2015-01" db="EMBL/GenBank/DDBJ databases">
        <title>The Genome Sequence of Cladophialophora immunda CBS83496.</title>
        <authorList>
            <consortium name="The Broad Institute Genomics Platform"/>
            <person name="Cuomo C."/>
            <person name="de Hoog S."/>
            <person name="Gorbushina A."/>
            <person name="Stielow B."/>
            <person name="Teixiera M."/>
            <person name="Abouelleil A."/>
            <person name="Chapman S.B."/>
            <person name="Priest M."/>
            <person name="Young S.K."/>
            <person name="Wortman J."/>
            <person name="Nusbaum C."/>
            <person name="Birren B."/>
        </authorList>
    </citation>
    <scope>NUCLEOTIDE SEQUENCE [LARGE SCALE GENOMIC DNA]</scope>
    <source>
        <strain evidence="9 10">CBS 83496</strain>
    </source>
</reference>
<dbReference type="RefSeq" id="XP_016252643.1">
    <property type="nucleotide sequence ID" value="XM_016390741.1"/>
</dbReference>
<dbReference type="Pfam" id="PF04082">
    <property type="entry name" value="Fungal_trans"/>
    <property type="match status" value="1"/>
</dbReference>
<feature type="compositionally biased region" description="Polar residues" evidence="7">
    <location>
        <begin position="87"/>
        <end position="111"/>
    </location>
</feature>
<dbReference type="AlphaFoldDB" id="A0A0D2B4C8"/>
<feature type="region of interest" description="Disordered" evidence="7">
    <location>
        <begin position="39"/>
        <end position="113"/>
    </location>
</feature>
<dbReference type="GO" id="GO:0005634">
    <property type="term" value="C:nucleus"/>
    <property type="evidence" value="ECO:0007669"/>
    <property type="project" value="UniProtKB-SubCell"/>
</dbReference>
<gene>
    <name evidence="9" type="ORF">PV07_03976</name>
</gene>
<comment type="subcellular location">
    <subcellularLocation>
        <location evidence="1">Nucleus</location>
    </subcellularLocation>
</comment>